<dbReference type="AlphaFoldDB" id="A0A6L5Z7M7"/>
<reference evidence="1 2" key="1">
    <citation type="submission" date="2019-10" db="EMBL/GenBank/DDBJ databases">
        <title>Cognatihalovulum marinum gen. nov. sp. nov., a new member of the family Rhodobacteraceae isolated from deep seawater of the Northwest Indian Ocean.</title>
        <authorList>
            <person name="Ruan C."/>
            <person name="Wang J."/>
            <person name="Zheng X."/>
            <person name="Song L."/>
            <person name="Zhu Y."/>
            <person name="Huang Y."/>
            <person name="Lu Z."/>
            <person name="Du W."/>
            <person name="Huang L."/>
            <person name="Dai X."/>
        </authorList>
    </citation>
    <scope>NUCLEOTIDE SEQUENCE [LARGE SCALE GENOMIC DNA]</scope>
    <source>
        <strain evidence="1 2">2CG4</strain>
    </source>
</reference>
<proteinExistence type="predicted"/>
<dbReference type="Proteomes" id="UP000474957">
    <property type="component" value="Unassembled WGS sequence"/>
</dbReference>
<evidence type="ECO:0000313" key="1">
    <source>
        <dbReference type="EMBL" id="MSU92180.1"/>
    </source>
</evidence>
<comment type="caution">
    <text evidence="1">The sequence shown here is derived from an EMBL/GenBank/DDBJ whole genome shotgun (WGS) entry which is preliminary data.</text>
</comment>
<keyword evidence="2" id="KW-1185">Reference proteome</keyword>
<accession>A0A6L5Z7M7</accession>
<name>A0A6L5Z7M7_9RHOB</name>
<organism evidence="1 2">
    <name type="scientific">Halovulum marinum</name>
    <dbReference type="NCBI Taxonomy" id="2662447"/>
    <lineage>
        <taxon>Bacteria</taxon>
        <taxon>Pseudomonadati</taxon>
        <taxon>Pseudomonadota</taxon>
        <taxon>Alphaproteobacteria</taxon>
        <taxon>Rhodobacterales</taxon>
        <taxon>Paracoccaceae</taxon>
        <taxon>Halovulum</taxon>
    </lineage>
</organism>
<evidence type="ECO:0000313" key="2">
    <source>
        <dbReference type="Proteomes" id="UP000474957"/>
    </source>
</evidence>
<dbReference type="RefSeq" id="WP_233417314.1">
    <property type="nucleotide sequence ID" value="NZ_WIND01000056.1"/>
</dbReference>
<gene>
    <name evidence="1" type="ORF">GE300_21865</name>
</gene>
<dbReference type="EMBL" id="WIND01000056">
    <property type="protein sequence ID" value="MSU92180.1"/>
    <property type="molecule type" value="Genomic_DNA"/>
</dbReference>
<feature type="non-terminal residue" evidence="1">
    <location>
        <position position="211"/>
    </location>
</feature>
<sequence length="211" mass="23404">MAGNLKKFVNPRFIKTIDLALMKPLLARHEGKYKGFSVDLLDQEEDAAREALEKLLTGAEDSYPEGLRGDLHRIAELGDARGLEIIQAQAARQDIDLFPDMKTGDEDAPNKAHDPKHIAVRVFLEHPDLFDAAADHMAMLTADRLHEYAGRERGVAIDLTAEKVEAFRTAVAALFRDAFLGDYCRVGDYDDDDEINLVVSHGSMVSTMPVV</sequence>
<protein>
    <submittedName>
        <fullName evidence="1">Uncharacterized protein</fullName>
    </submittedName>
</protein>